<feature type="compositionally biased region" description="Basic and acidic residues" evidence="1">
    <location>
        <begin position="61"/>
        <end position="80"/>
    </location>
</feature>
<gene>
    <name evidence="2" type="ORF">M752DRAFT_61233</name>
</gene>
<keyword evidence="3" id="KW-1185">Reference proteome</keyword>
<feature type="region of interest" description="Disordered" evidence="1">
    <location>
        <begin position="1"/>
        <end position="80"/>
    </location>
</feature>
<name>A0A370PAE3_ASPPH</name>
<protein>
    <submittedName>
        <fullName evidence="2">Uncharacterized protein</fullName>
    </submittedName>
</protein>
<dbReference type="AlphaFoldDB" id="A0A370PAE3"/>
<proteinExistence type="predicted"/>
<sequence length="197" mass="22324">MGAISATRREDSFATDGSGKKQHHHPRPSPDRAMTEREKTRGQAKAEAMMRWRCFWPWKNRGGDKRPKRVEGHSASEGEERESWIDYLGMVYLSPDSKSPATGNNRREDAGSIAEAGERNLFTKEMVGIEASTSKTADGSALKTSKKLWRILQWKKGIHGGVERESSREGLLTWRGTRTRIKERRTARYGAPNRPEV</sequence>
<evidence type="ECO:0000256" key="1">
    <source>
        <dbReference type="SAM" id="MobiDB-lite"/>
    </source>
</evidence>
<feature type="compositionally biased region" description="Basic and acidic residues" evidence="1">
    <location>
        <begin position="105"/>
        <end position="118"/>
    </location>
</feature>
<dbReference type="EMBL" id="KZ851862">
    <property type="protein sequence ID" value="RDK39156.1"/>
    <property type="molecule type" value="Genomic_DNA"/>
</dbReference>
<organism evidence="2 3">
    <name type="scientific">Aspergillus phoenicis ATCC 13157</name>
    <dbReference type="NCBI Taxonomy" id="1353007"/>
    <lineage>
        <taxon>Eukaryota</taxon>
        <taxon>Fungi</taxon>
        <taxon>Dikarya</taxon>
        <taxon>Ascomycota</taxon>
        <taxon>Pezizomycotina</taxon>
        <taxon>Eurotiomycetes</taxon>
        <taxon>Eurotiomycetidae</taxon>
        <taxon>Eurotiales</taxon>
        <taxon>Aspergillaceae</taxon>
        <taxon>Aspergillus</taxon>
    </lineage>
</organism>
<feature type="region of interest" description="Disordered" evidence="1">
    <location>
        <begin position="96"/>
        <end position="118"/>
    </location>
</feature>
<dbReference type="Proteomes" id="UP000254937">
    <property type="component" value="Unassembled WGS sequence"/>
</dbReference>
<feature type="compositionally biased region" description="Basic and acidic residues" evidence="1">
    <location>
        <begin position="28"/>
        <end position="41"/>
    </location>
</feature>
<evidence type="ECO:0000313" key="2">
    <source>
        <dbReference type="EMBL" id="RDK39156.1"/>
    </source>
</evidence>
<reference evidence="2 3" key="1">
    <citation type="submission" date="2018-07" db="EMBL/GenBank/DDBJ databases">
        <title>Section-level genome sequencing of Aspergillus section Nigri to investigate inter- and intra-species variation.</title>
        <authorList>
            <consortium name="DOE Joint Genome Institute"/>
            <person name="Vesth T.C."/>
            <person name="Nybo J.L."/>
            <person name="Theobald S."/>
            <person name="Frisvad J.C."/>
            <person name="Larsen T.O."/>
            <person name="Nielsen K.F."/>
            <person name="Hoof J.B."/>
            <person name="Brandl J."/>
            <person name="Salamov A."/>
            <person name="Riley R."/>
            <person name="Gladden J.M."/>
            <person name="Phatale P."/>
            <person name="Nielsen M.T."/>
            <person name="Lyhne E.K."/>
            <person name="Kogle M.E."/>
            <person name="Strasser K."/>
            <person name="McDonnell E."/>
            <person name="Barry K."/>
            <person name="Clum A."/>
            <person name="Chen C."/>
            <person name="Nolan M."/>
            <person name="Sandor L."/>
            <person name="Kuo A."/>
            <person name="Lipzen A."/>
            <person name="Hainaut M."/>
            <person name="Drula E."/>
            <person name="Tsang A."/>
            <person name="Magnuson J.K."/>
            <person name="Henrissat B."/>
            <person name="Wiebenga A."/>
            <person name="Simmons B.A."/>
            <person name="Makela M.R."/>
            <person name="De vries R.P."/>
            <person name="Grigoriev I.V."/>
            <person name="Mortensen U.H."/>
            <person name="Baker S.E."/>
            <person name="Andersen M.R."/>
        </authorList>
    </citation>
    <scope>NUCLEOTIDE SEQUENCE [LARGE SCALE GENOMIC DNA]</scope>
    <source>
        <strain evidence="2 3">ATCC 13157</strain>
    </source>
</reference>
<evidence type="ECO:0000313" key="3">
    <source>
        <dbReference type="Proteomes" id="UP000254937"/>
    </source>
</evidence>
<accession>A0A370PAE3</accession>